<dbReference type="InterPro" id="IPR037923">
    <property type="entry name" value="HTH-like"/>
</dbReference>
<keyword evidence="3" id="KW-0804">Transcription</keyword>
<dbReference type="AlphaFoldDB" id="A0A0J1IJK6"/>
<dbReference type="PRINTS" id="PR00032">
    <property type="entry name" value="HTHARAC"/>
</dbReference>
<dbReference type="Pfam" id="PF02311">
    <property type="entry name" value="AraC_binding"/>
    <property type="match status" value="1"/>
</dbReference>
<name>A0A0J1IJK6_NIACI</name>
<dbReference type="SMART" id="SM00342">
    <property type="entry name" value="HTH_ARAC"/>
    <property type="match status" value="1"/>
</dbReference>
<dbReference type="EMBL" id="LDPH01000010">
    <property type="protein sequence ID" value="KLV26118.1"/>
    <property type="molecule type" value="Genomic_DNA"/>
</dbReference>
<proteinExistence type="predicted"/>
<gene>
    <name evidence="5" type="ORF">ABW02_12170</name>
</gene>
<sequence length="291" mass="33845">MLLSKKDNNVFAYRFTEKITKEVAQIWSIGWENQTSHLYNWKGKKRKEDSMYVFQYTISGIGAIELGGKNHKLTAGKAFLIDISEEYRYYLPPTSEHWEFIFITLYGETVKKCWHSFTENEQPIIQLASDSRPIQHLLHIYQLAKDKQINNPFQASSLAYSFIMELYQYKKNIGDIQLPESILNATLFAQNHYHKPIGPEDMAEAAALSRFHFTRLFKKVLGITPIQYLTNIRIMKGAELLYQTKYSIEDISVQVGFANANYFTKVFRKSTGITPGEFRKKNIRPSEDILL</sequence>
<dbReference type="Proteomes" id="UP000036045">
    <property type="component" value="Unassembled WGS sequence"/>
</dbReference>
<dbReference type="PANTHER" id="PTHR43280">
    <property type="entry name" value="ARAC-FAMILY TRANSCRIPTIONAL REGULATOR"/>
    <property type="match status" value="1"/>
</dbReference>
<evidence type="ECO:0000259" key="4">
    <source>
        <dbReference type="PROSITE" id="PS01124"/>
    </source>
</evidence>
<protein>
    <submittedName>
        <fullName evidence="5">AraC family transcriptional regulator</fullName>
    </submittedName>
</protein>
<keyword evidence="2" id="KW-0238">DNA-binding</keyword>
<dbReference type="InterPro" id="IPR020449">
    <property type="entry name" value="Tscrpt_reg_AraC-type_HTH"/>
</dbReference>
<dbReference type="InterPro" id="IPR009057">
    <property type="entry name" value="Homeodomain-like_sf"/>
</dbReference>
<dbReference type="PANTHER" id="PTHR43280:SF28">
    <property type="entry name" value="HTH-TYPE TRANSCRIPTIONAL ACTIVATOR RHAS"/>
    <property type="match status" value="1"/>
</dbReference>
<dbReference type="SUPFAM" id="SSF51215">
    <property type="entry name" value="Regulatory protein AraC"/>
    <property type="match status" value="1"/>
</dbReference>
<dbReference type="GO" id="GO:0043565">
    <property type="term" value="F:sequence-specific DNA binding"/>
    <property type="evidence" value="ECO:0007669"/>
    <property type="project" value="InterPro"/>
</dbReference>
<dbReference type="Pfam" id="PF12833">
    <property type="entry name" value="HTH_18"/>
    <property type="match status" value="1"/>
</dbReference>
<organism evidence="5 6">
    <name type="scientific">Niallia circulans</name>
    <name type="common">Bacillus circulans</name>
    <dbReference type="NCBI Taxonomy" id="1397"/>
    <lineage>
        <taxon>Bacteria</taxon>
        <taxon>Bacillati</taxon>
        <taxon>Bacillota</taxon>
        <taxon>Bacilli</taxon>
        <taxon>Bacillales</taxon>
        <taxon>Bacillaceae</taxon>
        <taxon>Niallia</taxon>
    </lineage>
</organism>
<dbReference type="InterPro" id="IPR003313">
    <property type="entry name" value="AraC-bd"/>
</dbReference>
<dbReference type="GO" id="GO:0003700">
    <property type="term" value="F:DNA-binding transcription factor activity"/>
    <property type="evidence" value="ECO:0007669"/>
    <property type="project" value="InterPro"/>
</dbReference>
<evidence type="ECO:0000313" key="5">
    <source>
        <dbReference type="EMBL" id="KLV26118.1"/>
    </source>
</evidence>
<dbReference type="Gene3D" id="2.60.120.280">
    <property type="entry name" value="Regulatory protein AraC"/>
    <property type="match status" value="1"/>
</dbReference>
<evidence type="ECO:0000256" key="3">
    <source>
        <dbReference type="ARBA" id="ARBA00023163"/>
    </source>
</evidence>
<evidence type="ECO:0000256" key="2">
    <source>
        <dbReference type="ARBA" id="ARBA00023125"/>
    </source>
</evidence>
<feature type="domain" description="HTH araC/xylS-type" evidence="4">
    <location>
        <begin position="183"/>
        <end position="281"/>
    </location>
</feature>
<reference evidence="5 6" key="1">
    <citation type="submission" date="2015-05" db="EMBL/GenBank/DDBJ databases">
        <title>Whole genome sequence and identification of bacterial endophytes from Costus igneus.</title>
        <authorList>
            <person name="Lee Y.P."/>
            <person name="Gan H.M."/>
            <person name="Eng W."/>
            <person name="Wheatley M.S."/>
            <person name="Caraballo A."/>
            <person name="Polter S."/>
            <person name="Savka M.A."/>
            <person name="Hudson A.O."/>
        </authorList>
    </citation>
    <scope>NUCLEOTIDE SEQUENCE [LARGE SCALE GENOMIC DNA]</scope>
    <source>
        <strain evidence="5 6">RIT379</strain>
    </source>
</reference>
<dbReference type="Gene3D" id="1.10.10.60">
    <property type="entry name" value="Homeodomain-like"/>
    <property type="match status" value="2"/>
</dbReference>
<dbReference type="PROSITE" id="PS00041">
    <property type="entry name" value="HTH_ARAC_FAMILY_1"/>
    <property type="match status" value="1"/>
</dbReference>
<comment type="caution">
    <text evidence="5">The sequence shown here is derived from an EMBL/GenBank/DDBJ whole genome shotgun (WGS) entry which is preliminary data.</text>
</comment>
<dbReference type="PATRIC" id="fig|1397.4.peg.532"/>
<accession>A0A0J1IJK6</accession>
<evidence type="ECO:0000313" key="6">
    <source>
        <dbReference type="Proteomes" id="UP000036045"/>
    </source>
</evidence>
<evidence type="ECO:0000256" key="1">
    <source>
        <dbReference type="ARBA" id="ARBA00023015"/>
    </source>
</evidence>
<dbReference type="InterPro" id="IPR018062">
    <property type="entry name" value="HTH_AraC-typ_CS"/>
</dbReference>
<dbReference type="InterPro" id="IPR018060">
    <property type="entry name" value="HTH_AraC"/>
</dbReference>
<keyword evidence="1" id="KW-0805">Transcription regulation</keyword>
<dbReference type="SUPFAM" id="SSF46689">
    <property type="entry name" value="Homeodomain-like"/>
    <property type="match status" value="2"/>
</dbReference>
<dbReference type="PROSITE" id="PS01124">
    <property type="entry name" value="HTH_ARAC_FAMILY_2"/>
    <property type="match status" value="1"/>
</dbReference>
<keyword evidence="6" id="KW-1185">Reference proteome</keyword>